<comment type="similarity">
    <text evidence="3">In the central section; belongs to the 3-hydroxyacyl-CoA dehydrogenase family.</text>
</comment>
<keyword evidence="9" id="KW-0443">Lipid metabolism</keyword>
<dbReference type="InterPro" id="IPR036291">
    <property type="entry name" value="NAD(P)-bd_dom_sf"/>
</dbReference>
<evidence type="ECO:0000313" key="15">
    <source>
        <dbReference type="EMBL" id="MBL7631534.1"/>
    </source>
</evidence>
<gene>
    <name evidence="15" type="ORF">I7412_31125</name>
</gene>
<keyword evidence="16" id="KW-1185">Reference proteome</keyword>
<dbReference type="FunFam" id="3.90.226.10:FF:000047">
    <property type="entry name" value="Probable 3-hydroxyacyl-CoA dehydrogenase"/>
    <property type="match status" value="1"/>
</dbReference>
<proteinExistence type="inferred from homology"/>
<dbReference type="SUPFAM" id="SSF52096">
    <property type="entry name" value="ClpP/crotonase"/>
    <property type="match status" value="1"/>
</dbReference>
<name>A0A937RMI4_9ACTN</name>
<evidence type="ECO:0000256" key="11">
    <source>
        <dbReference type="ARBA" id="ARBA00023268"/>
    </source>
</evidence>
<dbReference type="InterPro" id="IPR006176">
    <property type="entry name" value="3-OHacyl-CoA_DH_NAD-bd"/>
</dbReference>
<dbReference type="Proteomes" id="UP000604475">
    <property type="component" value="Unassembled WGS sequence"/>
</dbReference>
<evidence type="ECO:0000256" key="1">
    <source>
        <dbReference type="ARBA" id="ARBA00005005"/>
    </source>
</evidence>
<dbReference type="SUPFAM" id="SSF51735">
    <property type="entry name" value="NAD(P)-binding Rossmann-fold domains"/>
    <property type="match status" value="1"/>
</dbReference>
<dbReference type="InterPro" id="IPR008927">
    <property type="entry name" value="6-PGluconate_DH-like_C_sf"/>
</dbReference>
<evidence type="ECO:0000256" key="6">
    <source>
        <dbReference type="ARBA" id="ARBA00022963"/>
    </source>
</evidence>
<evidence type="ECO:0000259" key="13">
    <source>
        <dbReference type="Pfam" id="PF00725"/>
    </source>
</evidence>
<evidence type="ECO:0000256" key="2">
    <source>
        <dbReference type="ARBA" id="ARBA00005086"/>
    </source>
</evidence>
<comment type="caution">
    <text evidence="15">The sequence shown here is derived from an EMBL/GenBank/DDBJ whole genome shotgun (WGS) entry which is preliminary data.</text>
</comment>
<evidence type="ECO:0000256" key="4">
    <source>
        <dbReference type="ARBA" id="ARBA00009463"/>
    </source>
</evidence>
<organism evidence="15 16">
    <name type="scientific">Frankia nepalensis</name>
    <dbReference type="NCBI Taxonomy" id="1836974"/>
    <lineage>
        <taxon>Bacteria</taxon>
        <taxon>Bacillati</taxon>
        <taxon>Actinomycetota</taxon>
        <taxon>Actinomycetes</taxon>
        <taxon>Frankiales</taxon>
        <taxon>Frankiaceae</taxon>
        <taxon>Frankia</taxon>
    </lineage>
</organism>
<dbReference type="GO" id="GO:0006635">
    <property type="term" value="P:fatty acid beta-oxidation"/>
    <property type="evidence" value="ECO:0007669"/>
    <property type="project" value="TreeGrafter"/>
</dbReference>
<evidence type="ECO:0000256" key="8">
    <source>
        <dbReference type="ARBA" id="ARBA00023027"/>
    </source>
</evidence>
<dbReference type="InterPro" id="IPR006108">
    <property type="entry name" value="3HC_DH_C"/>
</dbReference>
<evidence type="ECO:0000256" key="7">
    <source>
        <dbReference type="ARBA" id="ARBA00023002"/>
    </source>
</evidence>
<dbReference type="PANTHER" id="PTHR43612:SF3">
    <property type="entry name" value="TRIFUNCTIONAL ENZYME SUBUNIT ALPHA, MITOCHONDRIAL"/>
    <property type="match status" value="1"/>
</dbReference>
<dbReference type="EMBL" id="JAEACQ010000275">
    <property type="protein sequence ID" value="MBL7631534.1"/>
    <property type="molecule type" value="Genomic_DNA"/>
</dbReference>
<keyword evidence="11" id="KW-0511">Multifunctional enzyme</keyword>
<dbReference type="GO" id="GO:0070403">
    <property type="term" value="F:NAD+ binding"/>
    <property type="evidence" value="ECO:0007669"/>
    <property type="project" value="InterPro"/>
</dbReference>
<evidence type="ECO:0000256" key="10">
    <source>
        <dbReference type="ARBA" id="ARBA00023239"/>
    </source>
</evidence>
<dbReference type="RefSeq" id="WP_203004473.1">
    <property type="nucleotide sequence ID" value="NZ_JADWYU010000157.1"/>
</dbReference>
<evidence type="ECO:0000259" key="14">
    <source>
        <dbReference type="Pfam" id="PF02737"/>
    </source>
</evidence>
<accession>A0A937RMI4</accession>
<comment type="pathway">
    <text evidence="1">Lipid metabolism; fatty acid beta-oxidation.</text>
</comment>
<dbReference type="SUPFAM" id="SSF48179">
    <property type="entry name" value="6-phosphogluconate dehydrogenase C-terminal domain-like"/>
    <property type="match status" value="2"/>
</dbReference>
<keyword evidence="7" id="KW-0560">Oxidoreductase</keyword>
<dbReference type="FunFam" id="1.10.1040.50:FF:000005">
    <property type="entry name" value="Probable 3-hydroxyacyl-CoA dehydrogenase"/>
    <property type="match status" value="1"/>
</dbReference>
<dbReference type="InterPro" id="IPR050136">
    <property type="entry name" value="FA_oxidation_alpha_subunit"/>
</dbReference>
<sequence length="722" mass="76356">MTELTPVIRWDQDSDGVVVLTMDDPNQSANTLNVRFVAALEAVVTRLEAEAESITGVVLASAKKTFLAGGDLRDLVTAGPGDRQAVVSQANMVKGLLRRLETLGRPIVAAINGAALGGGLEIALAAHHRIAADLPGTWIGLPEVTLGLLPGGGGIVRSVRLLGLTDALSNVLLLGQRHTAAKAARLGLVNELVGSVAELLPAAKEWIRANPRPRQPWDEVGYSIPGGSPADASFGTTVPALSANLRRQLRDANLPAPPAILAAAAEGARVDLATAFLIESRYFADLVTGQVSKNMIQAFFFDIQYINSGGNRPAGCPTFHATRVAVLGAGMMGAGIAYSCARSNIEVVLKDISAETAARGKAYSERLVAAAIERKVTTPEAGAALLARITPTADVADLAGADLVVEAVFESPDLKHQVFQQAEDVVGADALLASNTSTLPISQLAQAVRRPENFIGMHFFSPVDKMPLVEIIVGEQTKDATLARALDVVRQLGKTPIVVNDSRGFFTSRVIMTFLHEAVAMVGEGVDPASIEQAGAQAGYPAPPLQLLDELTLTLPRKIREETKAAVVASGRSWRGHGSEAVIDRMLDDFGRPGRAGGAGFYDYTDGRRDRLWSGLREHFTGTGTAVPVDDMKERMLFVEALEAVRCLDEGVLRSVAEANVGSLLGIGFPTWTGGVIQYVNGYQGGLPGFVTRARELAGRYGEHLLPPVSLVQKAESGETYS</sequence>
<dbReference type="GO" id="GO:0004300">
    <property type="term" value="F:enoyl-CoA hydratase activity"/>
    <property type="evidence" value="ECO:0007669"/>
    <property type="project" value="TreeGrafter"/>
</dbReference>
<evidence type="ECO:0000313" key="16">
    <source>
        <dbReference type="Proteomes" id="UP000604475"/>
    </source>
</evidence>
<dbReference type="InterPro" id="IPR029045">
    <property type="entry name" value="ClpP/crotonase-like_dom_sf"/>
</dbReference>
<evidence type="ECO:0000256" key="3">
    <source>
        <dbReference type="ARBA" id="ARBA00007005"/>
    </source>
</evidence>
<dbReference type="Pfam" id="PF00725">
    <property type="entry name" value="3HCDH"/>
    <property type="match status" value="1"/>
</dbReference>
<dbReference type="GO" id="GO:0016509">
    <property type="term" value="F:long-chain (3S)-3-hydroxyacyl-CoA dehydrogenase (NAD+) activity"/>
    <property type="evidence" value="ECO:0007669"/>
    <property type="project" value="TreeGrafter"/>
</dbReference>
<evidence type="ECO:0000256" key="5">
    <source>
        <dbReference type="ARBA" id="ARBA00022832"/>
    </source>
</evidence>
<dbReference type="Gene3D" id="3.40.50.720">
    <property type="entry name" value="NAD(P)-binding Rossmann-like Domain"/>
    <property type="match status" value="1"/>
</dbReference>
<dbReference type="CDD" id="cd06558">
    <property type="entry name" value="crotonase-like"/>
    <property type="match status" value="1"/>
</dbReference>
<protein>
    <submittedName>
        <fullName evidence="15">Enoyl-CoA hydratase/isomerase family protein</fullName>
    </submittedName>
</protein>
<evidence type="ECO:0000256" key="9">
    <source>
        <dbReference type="ARBA" id="ARBA00023098"/>
    </source>
</evidence>
<dbReference type="Pfam" id="PF02737">
    <property type="entry name" value="3HCDH_N"/>
    <property type="match status" value="1"/>
</dbReference>
<keyword evidence="6" id="KW-0442">Lipid degradation</keyword>
<comment type="pathway">
    <text evidence="2">Lipid metabolism; butanoate metabolism.</text>
</comment>
<feature type="domain" description="3-hydroxyacyl-CoA dehydrogenase C-terminal" evidence="13">
    <location>
        <begin position="504"/>
        <end position="604"/>
    </location>
</feature>
<dbReference type="AlphaFoldDB" id="A0A937RMI4"/>
<dbReference type="Gene3D" id="3.90.226.10">
    <property type="entry name" value="2-enoyl-CoA Hydratase, Chain A, domain 1"/>
    <property type="match status" value="1"/>
</dbReference>
<dbReference type="Gene3D" id="1.10.1040.50">
    <property type="match status" value="1"/>
</dbReference>
<comment type="catalytic activity">
    <reaction evidence="12">
        <text>a (3S)-3-hydroxyacyl-CoA + NAD(+) = a 3-oxoacyl-CoA + NADH + H(+)</text>
        <dbReference type="Rhea" id="RHEA:22432"/>
        <dbReference type="ChEBI" id="CHEBI:15378"/>
        <dbReference type="ChEBI" id="CHEBI:57318"/>
        <dbReference type="ChEBI" id="CHEBI:57540"/>
        <dbReference type="ChEBI" id="CHEBI:57945"/>
        <dbReference type="ChEBI" id="CHEBI:90726"/>
        <dbReference type="EC" id="1.1.1.35"/>
    </reaction>
</comment>
<keyword evidence="5" id="KW-0276">Fatty acid metabolism</keyword>
<reference evidence="15" key="1">
    <citation type="submission" date="2020-12" db="EMBL/GenBank/DDBJ databases">
        <title>Genomic characterization of non-nitrogen-fixing Frankia strains.</title>
        <authorList>
            <person name="Carlos-Shanley C."/>
            <person name="Guerra T."/>
            <person name="Hahn D."/>
        </authorList>
    </citation>
    <scope>NUCLEOTIDE SEQUENCE</scope>
    <source>
        <strain evidence="15">CN6</strain>
    </source>
</reference>
<evidence type="ECO:0000256" key="12">
    <source>
        <dbReference type="ARBA" id="ARBA00049556"/>
    </source>
</evidence>
<dbReference type="InterPro" id="IPR001753">
    <property type="entry name" value="Enoyl-CoA_hydra/iso"/>
</dbReference>
<dbReference type="PANTHER" id="PTHR43612">
    <property type="entry name" value="TRIFUNCTIONAL ENZYME SUBUNIT ALPHA"/>
    <property type="match status" value="1"/>
</dbReference>
<keyword evidence="10" id="KW-0456">Lyase</keyword>
<keyword evidence="8" id="KW-0520">NAD</keyword>
<comment type="similarity">
    <text evidence="4">Belongs to the 3-hydroxyacyl-CoA dehydrogenase family.</text>
</comment>
<dbReference type="FunFam" id="3.40.50.720:FF:000009">
    <property type="entry name" value="Fatty oxidation complex, alpha subunit"/>
    <property type="match status" value="1"/>
</dbReference>
<dbReference type="Pfam" id="PF00378">
    <property type="entry name" value="ECH_1"/>
    <property type="match status" value="1"/>
</dbReference>
<feature type="domain" description="3-hydroxyacyl-CoA dehydrogenase NAD binding" evidence="14">
    <location>
        <begin position="324"/>
        <end position="501"/>
    </location>
</feature>